<accession>A0A9X3M6L1</accession>
<organism evidence="2 3">
    <name type="scientific">Corynebacterium macclintockiae</name>
    <dbReference type="NCBI Taxonomy" id="2913501"/>
    <lineage>
        <taxon>Bacteria</taxon>
        <taxon>Bacillati</taxon>
        <taxon>Actinomycetota</taxon>
        <taxon>Actinomycetes</taxon>
        <taxon>Mycobacteriales</taxon>
        <taxon>Corynebacteriaceae</taxon>
        <taxon>Corynebacterium</taxon>
    </lineage>
</organism>
<dbReference type="Proteomes" id="UP001146505">
    <property type="component" value="Unassembled WGS sequence"/>
</dbReference>
<proteinExistence type="predicted"/>
<evidence type="ECO:0000313" key="3">
    <source>
        <dbReference type="Proteomes" id="UP001146505"/>
    </source>
</evidence>
<dbReference type="RefSeq" id="WP_269954936.1">
    <property type="nucleotide sequence ID" value="NZ_JAKMUV010000006.1"/>
</dbReference>
<evidence type="ECO:0000256" key="1">
    <source>
        <dbReference type="SAM" id="MobiDB-lite"/>
    </source>
</evidence>
<dbReference type="EMBL" id="JAKMUV010000006">
    <property type="protein sequence ID" value="MCZ9305141.1"/>
    <property type="molecule type" value="Genomic_DNA"/>
</dbReference>
<dbReference type="AlphaFoldDB" id="A0A9X3M6L1"/>
<evidence type="ECO:0000313" key="2">
    <source>
        <dbReference type="EMBL" id="MCZ9305141.1"/>
    </source>
</evidence>
<name>A0A9X3M6L1_9CORY</name>
<keyword evidence="3" id="KW-1185">Reference proteome</keyword>
<feature type="region of interest" description="Disordered" evidence="1">
    <location>
        <begin position="87"/>
        <end position="108"/>
    </location>
</feature>
<sequence>MTADQLSDGWDQSRDPQLPFDVQPGDVIFQSPAAVVDPAGFVDSADVTVDDLQKFMSVFGNAPGVLAEPGLPGADALLVLEVQDGAGVDGTDGTDSAEPGRDSAESSVDGATIIAVQLGLMSSEAAANHMPALADRLTKPKVFFIGGNQEPVVLAVGLLDSDRLELDATPTPAPTRFGKRGQFLLISTAESAPSVDEQVAEVVGHVDPSMLRGLRLFHSYVRLEVEDLRTWVETGLVGVQAATAEDVFTDRPAETWRQLMKKRPFPDNLFVTWASHPERN</sequence>
<dbReference type="Gene3D" id="3.40.1740.10">
    <property type="entry name" value="VC0467-like"/>
    <property type="match status" value="1"/>
</dbReference>
<gene>
    <name evidence="2" type="ORF">L8U58_06305</name>
</gene>
<comment type="caution">
    <text evidence="2">The sequence shown here is derived from an EMBL/GenBank/DDBJ whole genome shotgun (WGS) entry which is preliminary data.</text>
</comment>
<protein>
    <submittedName>
        <fullName evidence="2">Uncharacterized protein</fullName>
    </submittedName>
</protein>
<dbReference type="GeneID" id="301813156"/>
<reference evidence="2" key="1">
    <citation type="submission" date="2022-02" db="EMBL/GenBank/DDBJ databases">
        <title>Corynebacterium sp. from urogenital microbiome.</title>
        <authorList>
            <person name="Cappelli E.A."/>
            <person name="Ribeiro T.G."/>
            <person name="Peixe L."/>
        </authorList>
    </citation>
    <scope>NUCLEOTIDE SEQUENCE</scope>
    <source>
        <strain evidence="2">C9Ua_112</strain>
    </source>
</reference>